<keyword evidence="1" id="KW-0843">Virulence</keyword>
<dbReference type="SUPFAM" id="SSF50494">
    <property type="entry name" value="Trypsin-like serine proteases"/>
    <property type="match status" value="1"/>
</dbReference>
<dbReference type="InterPro" id="IPR043504">
    <property type="entry name" value="Peptidase_S1_PA_chymotrypsin"/>
</dbReference>
<dbReference type="Proteomes" id="UP000704712">
    <property type="component" value="Unassembled WGS sequence"/>
</dbReference>
<organism evidence="2 3">
    <name type="scientific">Phytophthora infestans</name>
    <name type="common">Potato late blight agent</name>
    <name type="synonym">Botrytis infestans</name>
    <dbReference type="NCBI Taxonomy" id="4787"/>
    <lineage>
        <taxon>Eukaryota</taxon>
        <taxon>Sar</taxon>
        <taxon>Stramenopiles</taxon>
        <taxon>Oomycota</taxon>
        <taxon>Peronosporomycetes</taxon>
        <taxon>Peronosporales</taxon>
        <taxon>Peronosporaceae</taxon>
        <taxon>Phytophthora</taxon>
    </lineage>
</organism>
<accession>A0A8S9U5U1</accession>
<dbReference type="AlphaFoldDB" id="A0A8S9U5U1"/>
<proteinExistence type="predicted"/>
<evidence type="ECO:0000256" key="1">
    <source>
        <dbReference type="ARBA" id="ARBA00023026"/>
    </source>
</evidence>
<evidence type="ECO:0000313" key="3">
    <source>
        <dbReference type="Proteomes" id="UP000704712"/>
    </source>
</evidence>
<reference evidence="2" key="1">
    <citation type="submission" date="2020-03" db="EMBL/GenBank/DDBJ databases">
        <title>Hybrid Assembly of Korean Phytophthora infestans isolates.</title>
        <authorList>
            <person name="Prokchorchik M."/>
            <person name="Lee Y."/>
            <person name="Seo J."/>
            <person name="Cho J.-H."/>
            <person name="Park Y.-E."/>
            <person name="Jang D.-C."/>
            <person name="Im J.-S."/>
            <person name="Choi J.-G."/>
            <person name="Park H.-J."/>
            <person name="Lee G.-B."/>
            <person name="Lee Y.-G."/>
            <person name="Hong S.-Y."/>
            <person name="Cho K."/>
            <person name="Sohn K.H."/>
        </authorList>
    </citation>
    <scope>NUCLEOTIDE SEQUENCE</scope>
    <source>
        <strain evidence="2">KR_2_A2</strain>
    </source>
</reference>
<evidence type="ECO:0000313" key="2">
    <source>
        <dbReference type="EMBL" id="KAF4136291.1"/>
    </source>
</evidence>
<evidence type="ECO:0008006" key="4">
    <source>
        <dbReference type="Google" id="ProtNLM"/>
    </source>
</evidence>
<comment type="caution">
    <text evidence="2">The sequence shown here is derived from an EMBL/GenBank/DDBJ whole genome shotgun (WGS) entry which is preliminary data.</text>
</comment>
<dbReference type="EMBL" id="JAACNO010001968">
    <property type="protein sequence ID" value="KAF4136291.1"/>
    <property type="molecule type" value="Genomic_DNA"/>
</dbReference>
<sequence>MGGPLIANNVVVGIANAHPGAAADCEELPGLYTRVSYVVDYTTDILNGGFSGNASEVLLFPATR</sequence>
<dbReference type="InterPro" id="IPR009003">
    <property type="entry name" value="Peptidase_S1_PA"/>
</dbReference>
<protein>
    <recommendedName>
        <fullName evidence="4">Peptidase S1 domain-containing protein</fullName>
    </recommendedName>
</protein>
<gene>
    <name evidence="2" type="ORF">GN958_ATG14463</name>
</gene>
<name>A0A8S9U5U1_PHYIN</name>
<dbReference type="Gene3D" id="2.40.10.10">
    <property type="entry name" value="Trypsin-like serine proteases"/>
    <property type="match status" value="1"/>
</dbReference>